<dbReference type="AlphaFoldDB" id="A0A5N6Z103"/>
<feature type="region of interest" description="Disordered" evidence="2">
    <location>
        <begin position="78"/>
        <end position="114"/>
    </location>
</feature>
<reference evidence="4" key="1">
    <citation type="submission" date="2019-04" db="EMBL/GenBank/DDBJ databases">
        <title>Friends and foes A comparative genomics studyof 23 Aspergillus species from section Flavi.</title>
        <authorList>
            <consortium name="DOE Joint Genome Institute"/>
            <person name="Kjaerbolling I."/>
            <person name="Vesth T."/>
            <person name="Frisvad J.C."/>
            <person name="Nybo J.L."/>
            <person name="Theobald S."/>
            <person name="Kildgaard S."/>
            <person name="Isbrandt T."/>
            <person name="Kuo A."/>
            <person name="Sato A."/>
            <person name="Lyhne E.K."/>
            <person name="Kogle M.E."/>
            <person name="Wiebenga A."/>
            <person name="Kun R.S."/>
            <person name="Lubbers R.J."/>
            <person name="Makela M.R."/>
            <person name="Barry K."/>
            <person name="Chovatia M."/>
            <person name="Clum A."/>
            <person name="Daum C."/>
            <person name="Haridas S."/>
            <person name="He G."/>
            <person name="LaButti K."/>
            <person name="Lipzen A."/>
            <person name="Mondo S."/>
            <person name="Riley R."/>
            <person name="Salamov A."/>
            <person name="Simmons B.A."/>
            <person name="Magnuson J.K."/>
            <person name="Henrissat B."/>
            <person name="Mortensen U.H."/>
            <person name="Larsen T.O."/>
            <person name="Devries R.P."/>
            <person name="Grigoriev I.V."/>
            <person name="Machida M."/>
            <person name="Baker S.E."/>
            <person name="Andersen M.R."/>
        </authorList>
    </citation>
    <scope>NUCLEOTIDE SEQUENCE [LARGE SCALE GENOMIC DNA]</scope>
    <source>
        <strain evidence="4">CBS 553.77</strain>
    </source>
</reference>
<gene>
    <name evidence="3" type="ORF">BDV28DRAFT_138785</name>
</gene>
<feature type="region of interest" description="Disordered" evidence="2">
    <location>
        <begin position="1"/>
        <end position="46"/>
    </location>
</feature>
<proteinExistence type="predicted"/>
<evidence type="ECO:0000256" key="2">
    <source>
        <dbReference type="SAM" id="MobiDB-lite"/>
    </source>
</evidence>
<accession>A0A5N6Z103</accession>
<protein>
    <submittedName>
        <fullName evidence="3">Uncharacterized protein</fullName>
    </submittedName>
</protein>
<evidence type="ECO:0000313" key="3">
    <source>
        <dbReference type="EMBL" id="KAE8350616.1"/>
    </source>
</evidence>
<name>A0A5N6Z103_9EURO</name>
<evidence type="ECO:0000256" key="1">
    <source>
        <dbReference type="SAM" id="Coils"/>
    </source>
</evidence>
<dbReference type="Proteomes" id="UP000327118">
    <property type="component" value="Unassembled WGS sequence"/>
</dbReference>
<evidence type="ECO:0000313" key="4">
    <source>
        <dbReference type="Proteomes" id="UP000327118"/>
    </source>
</evidence>
<feature type="compositionally biased region" description="Acidic residues" evidence="2">
    <location>
        <begin position="87"/>
        <end position="102"/>
    </location>
</feature>
<dbReference type="OrthoDB" id="4489621at2759"/>
<sequence length="323" mass="37593">MSGYSMPGPFGSETNPTPSENEWTVTTEPEKHRPHASTDWNKATKKRGLEKLRANVIRMVEKLDNLVEQNEPEYWGTVTGNKHYQEDDYQGDSWDNEITGEEESSKTESPDDDLEFRKTVALEAARREVDELRERVKFLRDEIDEYAHQKRLLSEENARLREALRMDKSLRDRFLSAYKRDKFRSKGLGPREKEDVSLGIPRPRDGNVLADSELYTSGLRKDYDIFRELYGVDPHTVSMVIKDTATIQLMNEHATCVATRHKKCTPLFEELFEHFIKDLQRTGYPTGYLLKNTKDEDMQDLQQSHQDFLVALRTEVTDIEDNP</sequence>
<organism evidence="3 4">
    <name type="scientific">Aspergillus coremiiformis</name>
    <dbReference type="NCBI Taxonomy" id="138285"/>
    <lineage>
        <taxon>Eukaryota</taxon>
        <taxon>Fungi</taxon>
        <taxon>Dikarya</taxon>
        <taxon>Ascomycota</taxon>
        <taxon>Pezizomycotina</taxon>
        <taxon>Eurotiomycetes</taxon>
        <taxon>Eurotiomycetidae</taxon>
        <taxon>Eurotiales</taxon>
        <taxon>Aspergillaceae</taxon>
        <taxon>Aspergillus</taxon>
        <taxon>Aspergillus subgen. Circumdati</taxon>
    </lineage>
</organism>
<feature type="compositionally biased region" description="Polar residues" evidence="2">
    <location>
        <begin position="12"/>
        <end position="27"/>
    </location>
</feature>
<keyword evidence="1" id="KW-0175">Coiled coil</keyword>
<feature type="compositionally biased region" description="Basic and acidic residues" evidence="2">
    <location>
        <begin position="103"/>
        <end position="114"/>
    </location>
</feature>
<dbReference type="EMBL" id="ML739214">
    <property type="protein sequence ID" value="KAE8350616.1"/>
    <property type="molecule type" value="Genomic_DNA"/>
</dbReference>
<keyword evidence="4" id="KW-1185">Reference proteome</keyword>
<feature type="coiled-coil region" evidence="1">
    <location>
        <begin position="122"/>
        <end position="163"/>
    </location>
</feature>